<dbReference type="STRING" id="35752.SAMN05421541_11311"/>
<evidence type="ECO:0000313" key="3">
    <source>
        <dbReference type="Proteomes" id="UP000199645"/>
    </source>
</evidence>
<organism evidence="2 3">
    <name type="scientific">Actinoplanes philippinensis</name>
    <dbReference type="NCBI Taxonomy" id="35752"/>
    <lineage>
        <taxon>Bacteria</taxon>
        <taxon>Bacillati</taxon>
        <taxon>Actinomycetota</taxon>
        <taxon>Actinomycetes</taxon>
        <taxon>Micromonosporales</taxon>
        <taxon>Micromonosporaceae</taxon>
        <taxon>Actinoplanes</taxon>
    </lineage>
</organism>
<feature type="compositionally biased region" description="Basic and acidic residues" evidence="1">
    <location>
        <begin position="173"/>
        <end position="202"/>
    </location>
</feature>
<dbReference type="Proteomes" id="UP000199645">
    <property type="component" value="Unassembled WGS sequence"/>
</dbReference>
<gene>
    <name evidence="2" type="ORF">SAMN05421541_11311</name>
</gene>
<evidence type="ECO:0000256" key="1">
    <source>
        <dbReference type="SAM" id="MobiDB-lite"/>
    </source>
</evidence>
<dbReference type="EMBL" id="FONV01000013">
    <property type="protein sequence ID" value="SFF55316.1"/>
    <property type="molecule type" value="Genomic_DNA"/>
</dbReference>
<dbReference type="RefSeq" id="WP_143134020.1">
    <property type="nucleotide sequence ID" value="NZ_BOMT01000072.1"/>
</dbReference>
<dbReference type="OrthoDB" id="3283087at2"/>
<name>A0A1I2JRC8_9ACTN</name>
<feature type="region of interest" description="Disordered" evidence="1">
    <location>
        <begin position="172"/>
        <end position="202"/>
    </location>
</feature>
<proteinExistence type="predicted"/>
<reference evidence="2 3" key="1">
    <citation type="submission" date="2016-10" db="EMBL/GenBank/DDBJ databases">
        <authorList>
            <person name="de Groot N.N."/>
        </authorList>
    </citation>
    <scope>NUCLEOTIDE SEQUENCE [LARGE SCALE GENOMIC DNA]</scope>
    <source>
        <strain evidence="2 3">DSM 43019</strain>
    </source>
</reference>
<sequence>MEFRSTSRRDEQFARQTERIAAELRASGLPLYALSPAARPAVQEQFGGLETVDGTITAVHLVYPTHAPLGFWADVETARWSDERTEPADLRETLKHHVRRAGDHLSSLTWEEDSTTLLVDGHRVDARRLRAGPRWWVMRGERAGIEITVVGRDWQPEACAVETVTDPVPILNRLRDGGRAHRPGTRPDREPEPLPDQPRGEPHRALADAVLRHAADSAAWRADGGSEPELPTYWTELWQAAVLRQMQLSGRDEIQAAAAVRAMAAQLAGLFDEHEWFRTDERLRGRAVTEVLFHTTGLEPDVRSRTAQEEWWHVTAIGADPRLRAAATDRWRTAWQTWASTDR</sequence>
<dbReference type="AlphaFoldDB" id="A0A1I2JRC8"/>
<accession>A0A1I2JRC8</accession>
<keyword evidence="3" id="KW-1185">Reference proteome</keyword>
<evidence type="ECO:0000313" key="2">
    <source>
        <dbReference type="EMBL" id="SFF55316.1"/>
    </source>
</evidence>
<protein>
    <submittedName>
        <fullName evidence="2">Uncharacterized protein</fullName>
    </submittedName>
</protein>